<evidence type="ECO:0000256" key="3">
    <source>
        <dbReference type="ARBA" id="ARBA00022801"/>
    </source>
</evidence>
<dbReference type="EMBL" id="FOTJ01000013">
    <property type="protein sequence ID" value="SFL49700.1"/>
    <property type="molecule type" value="Genomic_DNA"/>
</dbReference>
<dbReference type="Pfam" id="PF08774">
    <property type="entry name" value="VRR_NUC"/>
    <property type="match status" value="1"/>
</dbReference>
<organism evidence="5 6">
    <name type="scientific">Lactococcus garvieae</name>
    <dbReference type="NCBI Taxonomy" id="1363"/>
    <lineage>
        <taxon>Bacteria</taxon>
        <taxon>Bacillati</taxon>
        <taxon>Bacillota</taxon>
        <taxon>Bacilli</taxon>
        <taxon>Lactobacillales</taxon>
        <taxon>Streptococcaceae</taxon>
        <taxon>Lactococcus</taxon>
    </lineage>
</organism>
<evidence type="ECO:0000313" key="5">
    <source>
        <dbReference type="EMBL" id="SFL49700.1"/>
    </source>
</evidence>
<dbReference type="InterPro" id="IPR014883">
    <property type="entry name" value="VRR_NUC"/>
</dbReference>
<dbReference type="AlphaFoldDB" id="A0A1I4I5Z0"/>
<dbReference type="SMART" id="SM00990">
    <property type="entry name" value="VRR_NUC"/>
    <property type="match status" value="1"/>
</dbReference>
<evidence type="ECO:0000256" key="2">
    <source>
        <dbReference type="ARBA" id="ARBA00022722"/>
    </source>
</evidence>
<reference evidence="5 6" key="1">
    <citation type="submission" date="2016-10" db="EMBL/GenBank/DDBJ databases">
        <authorList>
            <person name="de Groot N.N."/>
        </authorList>
    </citation>
    <scope>NUCLEOTIDE SEQUENCE [LARGE SCALE GENOMIC DNA]</scope>
    <source>
        <strain evidence="5 6">M79</strain>
    </source>
</reference>
<comment type="cofactor">
    <cofactor evidence="1">
        <name>Mg(2+)</name>
        <dbReference type="ChEBI" id="CHEBI:18420"/>
    </cofactor>
</comment>
<sequence length="114" mass="12852">MQEKKSTLSAGIKSEHDIQNEIRMALAERGILCFRANVGRVKMKNGRWFDTGLPRGFCDLFGFRKDGQIFFIEVKNGKGRTSEKQDNFMKLVKSNGALVGVARSVEDALEIIKK</sequence>
<accession>A0A1I4I5Z0</accession>
<dbReference type="Proteomes" id="UP000181969">
    <property type="component" value="Unassembled WGS sequence"/>
</dbReference>
<protein>
    <submittedName>
        <fullName evidence="5">VRR-NUC domain-containing protein</fullName>
    </submittedName>
</protein>
<feature type="domain" description="VRR-NUC" evidence="4">
    <location>
        <begin position="13"/>
        <end position="106"/>
    </location>
</feature>
<dbReference type="GO" id="GO:0016788">
    <property type="term" value="F:hydrolase activity, acting on ester bonds"/>
    <property type="evidence" value="ECO:0007669"/>
    <property type="project" value="InterPro"/>
</dbReference>
<evidence type="ECO:0000259" key="4">
    <source>
        <dbReference type="SMART" id="SM00990"/>
    </source>
</evidence>
<proteinExistence type="predicted"/>
<gene>
    <name evidence="5" type="ORF">SAMN05216438_11331</name>
</gene>
<dbReference type="GO" id="GO:0003676">
    <property type="term" value="F:nucleic acid binding"/>
    <property type="evidence" value="ECO:0007669"/>
    <property type="project" value="InterPro"/>
</dbReference>
<dbReference type="Gene3D" id="3.40.1350.10">
    <property type="match status" value="1"/>
</dbReference>
<name>A0A1I4I5Z0_9LACT</name>
<keyword evidence="2" id="KW-0540">Nuclease</keyword>
<evidence type="ECO:0000256" key="1">
    <source>
        <dbReference type="ARBA" id="ARBA00001946"/>
    </source>
</evidence>
<dbReference type="InterPro" id="IPR011856">
    <property type="entry name" value="tRNA_endonuc-like_dom_sf"/>
</dbReference>
<keyword evidence="3" id="KW-0378">Hydrolase</keyword>
<dbReference type="GO" id="GO:0004518">
    <property type="term" value="F:nuclease activity"/>
    <property type="evidence" value="ECO:0007669"/>
    <property type="project" value="UniProtKB-KW"/>
</dbReference>
<evidence type="ECO:0000313" key="6">
    <source>
        <dbReference type="Proteomes" id="UP000181969"/>
    </source>
</evidence>